<proteinExistence type="predicted"/>
<sequence length="147" mass="16934">MTRASATTSSSSRGGGDQEATPSRHPNEDILPEVADENDDLDGSRSQPAPPSKSRRVSKAANNDISRAILEMETQRQNCELGLERMRAKERMEREARQKSVEERRRQEAKLTVEERRQRYKKDFWLRAAVLLAPMFHTKKRLVEDLK</sequence>
<evidence type="ECO:0000313" key="1">
    <source>
        <dbReference type="EMBL" id="KAI9914429.1"/>
    </source>
</evidence>
<organism evidence="1 2">
    <name type="scientific">Peronosclerospora sorghi</name>
    <dbReference type="NCBI Taxonomy" id="230839"/>
    <lineage>
        <taxon>Eukaryota</taxon>
        <taxon>Sar</taxon>
        <taxon>Stramenopiles</taxon>
        <taxon>Oomycota</taxon>
        <taxon>Peronosporomycetes</taxon>
        <taxon>Peronosporales</taxon>
        <taxon>Peronosporaceae</taxon>
        <taxon>Peronosclerospora</taxon>
    </lineage>
</organism>
<dbReference type="EMBL" id="CM047582">
    <property type="protein sequence ID" value="KAI9914429.1"/>
    <property type="molecule type" value="Genomic_DNA"/>
</dbReference>
<protein>
    <submittedName>
        <fullName evidence="1">Uncharacterized protein</fullName>
    </submittedName>
</protein>
<comment type="caution">
    <text evidence="1">The sequence shown here is derived from an EMBL/GenBank/DDBJ whole genome shotgun (WGS) entry which is preliminary data.</text>
</comment>
<dbReference type="Proteomes" id="UP001163321">
    <property type="component" value="Chromosome 3"/>
</dbReference>
<keyword evidence="2" id="KW-1185">Reference proteome</keyword>
<gene>
    <name evidence="1" type="ORF">PsorP6_007800</name>
</gene>
<accession>A0ACC0W6S6</accession>
<evidence type="ECO:0000313" key="2">
    <source>
        <dbReference type="Proteomes" id="UP001163321"/>
    </source>
</evidence>
<name>A0ACC0W6S6_9STRA</name>
<reference evidence="1 2" key="1">
    <citation type="journal article" date="2022" name="bioRxiv">
        <title>The genome of the oomycete Peronosclerospora sorghi, a cosmopolitan pathogen of maize and sorghum, is inflated with dispersed pseudogenes.</title>
        <authorList>
            <person name="Fletcher K."/>
            <person name="Martin F."/>
            <person name="Isakeit T."/>
            <person name="Cavanaugh K."/>
            <person name="Magill C."/>
            <person name="Michelmore R."/>
        </authorList>
    </citation>
    <scope>NUCLEOTIDE SEQUENCE [LARGE SCALE GENOMIC DNA]</scope>
    <source>
        <strain evidence="1">P6</strain>
    </source>
</reference>